<evidence type="ECO:0000256" key="1">
    <source>
        <dbReference type="SAM" id="MobiDB-lite"/>
    </source>
</evidence>
<dbReference type="AlphaFoldDB" id="A0A6C7E6V7"/>
<gene>
    <name evidence="2" type="ORF">YM304_00340</name>
</gene>
<evidence type="ECO:0000313" key="2">
    <source>
        <dbReference type="EMBL" id="BAN00348.1"/>
    </source>
</evidence>
<dbReference type="KEGG" id="aym:YM304_00340"/>
<evidence type="ECO:0000313" key="3">
    <source>
        <dbReference type="Proteomes" id="UP000011863"/>
    </source>
</evidence>
<feature type="region of interest" description="Disordered" evidence="1">
    <location>
        <begin position="1"/>
        <end position="26"/>
    </location>
</feature>
<accession>A0A6C7E6V7</accession>
<keyword evidence="3" id="KW-1185">Reference proteome</keyword>
<organism evidence="2 3">
    <name type="scientific">Ilumatobacter coccineus (strain NBRC 103263 / KCTC 29153 / YM16-304)</name>
    <dbReference type="NCBI Taxonomy" id="1313172"/>
    <lineage>
        <taxon>Bacteria</taxon>
        <taxon>Bacillati</taxon>
        <taxon>Actinomycetota</taxon>
        <taxon>Acidimicrobiia</taxon>
        <taxon>Acidimicrobiales</taxon>
        <taxon>Ilumatobacteraceae</taxon>
        <taxon>Ilumatobacter</taxon>
    </lineage>
</organism>
<proteinExistence type="predicted"/>
<dbReference type="EMBL" id="AP012057">
    <property type="protein sequence ID" value="BAN00348.1"/>
    <property type="molecule type" value="Genomic_DNA"/>
</dbReference>
<name>A0A6C7E6V7_ILUCY</name>
<sequence length="69" mass="7855">MGSSHDSEASMIRTRQRRLAEPPSDRKCSAAELRALWMSKTRRVRLGERITHTLRTVSDFLKRIGLCGA</sequence>
<dbReference type="Proteomes" id="UP000011863">
    <property type="component" value="Chromosome"/>
</dbReference>
<protein>
    <submittedName>
        <fullName evidence="2">Uncharacterized protein</fullName>
    </submittedName>
</protein>
<reference evidence="2 3" key="1">
    <citation type="journal article" date="2013" name="Int. J. Syst. Evol. Microbiol.">
        <title>Ilumatobacter nonamiense sp. nov. and Ilumatobacter coccineum sp. nov., isolated from seashore sand.</title>
        <authorList>
            <person name="Matsumoto A."/>
            <person name="Kasai H."/>
            <person name="Matsuo Y."/>
            <person name="Shizuri Y."/>
            <person name="Ichikawa N."/>
            <person name="Fujita N."/>
            <person name="Omura S."/>
            <person name="Takahashi Y."/>
        </authorList>
    </citation>
    <scope>NUCLEOTIDE SEQUENCE [LARGE SCALE GENOMIC DNA]</scope>
    <source>
        <strain evidence="3">NBRC 103263 / KCTC 29153 / YM16-304</strain>
    </source>
</reference>